<name>A0A9J6AP78_SOLCO</name>
<proteinExistence type="predicted"/>
<reference evidence="1 2" key="1">
    <citation type="submission" date="2020-09" db="EMBL/GenBank/DDBJ databases">
        <title>De no assembly of potato wild relative species, Solanum commersonii.</title>
        <authorList>
            <person name="Cho K."/>
        </authorList>
    </citation>
    <scope>NUCLEOTIDE SEQUENCE [LARGE SCALE GENOMIC DNA]</scope>
    <source>
        <strain evidence="1">LZ3.2</strain>
        <tissue evidence="1">Leaf</tissue>
    </source>
</reference>
<dbReference type="Proteomes" id="UP000824120">
    <property type="component" value="Chromosome 2"/>
</dbReference>
<evidence type="ECO:0000313" key="1">
    <source>
        <dbReference type="EMBL" id="KAG5626406.1"/>
    </source>
</evidence>
<evidence type="ECO:0000313" key="2">
    <source>
        <dbReference type="Proteomes" id="UP000824120"/>
    </source>
</evidence>
<sequence>MIKNEEKNKENEVDRLWWNKDSKGMYKVNSAYKFLNKGGQQPPNWPWKQIWKTKTPFKVAFYLVAGKRSSLDTRKSQEEEVLYVLEMLFVRRRG</sequence>
<accession>A0A9J6AP78</accession>
<gene>
    <name evidence="1" type="ORF">H5410_011624</name>
</gene>
<dbReference type="AlphaFoldDB" id="A0A9J6AP78"/>
<dbReference type="OrthoDB" id="1428630at2759"/>
<keyword evidence="2" id="KW-1185">Reference proteome</keyword>
<organism evidence="1 2">
    <name type="scientific">Solanum commersonii</name>
    <name type="common">Commerson's wild potato</name>
    <name type="synonym">Commerson's nightshade</name>
    <dbReference type="NCBI Taxonomy" id="4109"/>
    <lineage>
        <taxon>Eukaryota</taxon>
        <taxon>Viridiplantae</taxon>
        <taxon>Streptophyta</taxon>
        <taxon>Embryophyta</taxon>
        <taxon>Tracheophyta</taxon>
        <taxon>Spermatophyta</taxon>
        <taxon>Magnoliopsida</taxon>
        <taxon>eudicotyledons</taxon>
        <taxon>Gunneridae</taxon>
        <taxon>Pentapetalae</taxon>
        <taxon>asterids</taxon>
        <taxon>lamiids</taxon>
        <taxon>Solanales</taxon>
        <taxon>Solanaceae</taxon>
        <taxon>Solanoideae</taxon>
        <taxon>Solaneae</taxon>
        <taxon>Solanum</taxon>
    </lineage>
</organism>
<dbReference type="EMBL" id="JACXVP010000002">
    <property type="protein sequence ID" value="KAG5626406.1"/>
    <property type="molecule type" value="Genomic_DNA"/>
</dbReference>
<comment type="caution">
    <text evidence="1">The sequence shown here is derived from an EMBL/GenBank/DDBJ whole genome shotgun (WGS) entry which is preliminary data.</text>
</comment>
<protein>
    <submittedName>
        <fullName evidence="1">Uncharacterized protein</fullName>
    </submittedName>
</protein>